<accession>A0A1V9X8S4</accession>
<proteinExistence type="predicted"/>
<dbReference type="InParanoid" id="A0A1V9X8S4"/>
<dbReference type="EMBL" id="MNPL01020079">
    <property type="protein sequence ID" value="OQR69712.1"/>
    <property type="molecule type" value="Genomic_DNA"/>
</dbReference>
<dbReference type="Proteomes" id="UP000192247">
    <property type="component" value="Unassembled WGS sequence"/>
</dbReference>
<sequence length="50" mass="5622">MATQSRGEKSYVQHQGNLLQNIFEPGGVLHLLTSNDNLAMAEQVLNRVLW</sequence>
<evidence type="ECO:0000313" key="1">
    <source>
        <dbReference type="EMBL" id="OQR69712.1"/>
    </source>
</evidence>
<protein>
    <submittedName>
        <fullName evidence="1">Uncharacterized protein</fullName>
    </submittedName>
</protein>
<evidence type="ECO:0000313" key="2">
    <source>
        <dbReference type="Proteomes" id="UP000192247"/>
    </source>
</evidence>
<dbReference type="AlphaFoldDB" id="A0A1V9X8S4"/>
<gene>
    <name evidence="1" type="ORF">BIW11_04309</name>
</gene>
<comment type="caution">
    <text evidence="1">The sequence shown here is derived from an EMBL/GenBank/DDBJ whole genome shotgun (WGS) entry which is preliminary data.</text>
</comment>
<reference evidence="1 2" key="1">
    <citation type="journal article" date="2017" name="Gigascience">
        <title>Draft genome of the honey bee ectoparasitic mite, Tropilaelaps mercedesae, is shaped by the parasitic life history.</title>
        <authorList>
            <person name="Dong X."/>
            <person name="Armstrong S.D."/>
            <person name="Xia D."/>
            <person name="Makepeace B.L."/>
            <person name="Darby A.C."/>
            <person name="Kadowaki T."/>
        </authorList>
    </citation>
    <scope>NUCLEOTIDE SEQUENCE [LARGE SCALE GENOMIC DNA]</scope>
    <source>
        <strain evidence="1">Wuxi-XJTLU</strain>
    </source>
</reference>
<keyword evidence="2" id="KW-1185">Reference proteome</keyword>
<name>A0A1V9X8S4_9ACAR</name>
<organism evidence="1 2">
    <name type="scientific">Tropilaelaps mercedesae</name>
    <dbReference type="NCBI Taxonomy" id="418985"/>
    <lineage>
        <taxon>Eukaryota</taxon>
        <taxon>Metazoa</taxon>
        <taxon>Ecdysozoa</taxon>
        <taxon>Arthropoda</taxon>
        <taxon>Chelicerata</taxon>
        <taxon>Arachnida</taxon>
        <taxon>Acari</taxon>
        <taxon>Parasitiformes</taxon>
        <taxon>Mesostigmata</taxon>
        <taxon>Gamasina</taxon>
        <taxon>Dermanyssoidea</taxon>
        <taxon>Laelapidae</taxon>
        <taxon>Tropilaelaps</taxon>
    </lineage>
</organism>